<reference evidence="2" key="1">
    <citation type="submission" date="2021-06" db="EMBL/GenBank/DDBJ databases">
        <title>Description of novel taxa of the family Lachnospiraceae.</title>
        <authorList>
            <person name="Chaplin A.V."/>
            <person name="Sokolova S.R."/>
            <person name="Pikina A.P."/>
            <person name="Korzhanova M."/>
            <person name="Belova V."/>
            <person name="Korostin D."/>
            <person name="Efimov B.A."/>
        </authorList>
    </citation>
    <scope>NUCLEOTIDE SEQUENCE</scope>
    <source>
        <strain evidence="2">ASD5720</strain>
    </source>
</reference>
<evidence type="ECO:0000259" key="1">
    <source>
        <dbReference type="Pfam" id="PF15919"/>
    </source>
</evidence>
<dbReference type="InterPro" id="IPR035069">
    <property type="entry name" value="TTHA1013/TTHA0281-like"/>
</dbReference>
<dbReference type="Pfam" id="PF15919">
    <property type="entry name" value="HicB_lk_antitox"/>
    <property type="match status" value="1"/>
</dbReference>
<dbReference type="EMBL" id="JAHQCW010000012">
    <property type="protein sequence ID" value="MBU9736730.1"/>
    <property type="molecule type" value="Genomic_DNA"/>
</dbReference>
<gene>
    <name evidence="2" type="ORF">KTH89_09290</name>
</gene>
<sequence>MRIVDRPEFSILACSLSLYAFHLITPTDGIYMIRVPDMDIDTQGNDLTDAIEMARDAIGLKGITLEDMGKMLPEPSDLSEVEHGDRDIVTLVDVDFMSYRSELDNKMVRKNLTIPSWLNKKAERAGVNFSKVLQEALIKALDA</sequence>
<dbReference type="InterPro" id="IPR031807">
    <property type="entry name" value="HicB-like"/>
</dbReference>
<evidence type="ECO:0000313" key="3">
    <source>
        <dbReference type="Proteomes" id="UP000712157"/>
    </source>
</evidence>
<comment type="caution">
    <text evidence="2">The sequence shown here is derived from an EMBL/GenBank/DDBJ whole genome shotgun (WGS) entry which is preliminary data.</text>
</comment>
<organism evidence="2 3">
    <name type="scientific">Diplocloster agilis</name>
    <dbReference type="NCBI Taxonomy" id="2850323"/>
    <lineage>
        <taxon>Bacteria</taxon>
        <taxon>Bacillati</taxon>
        <taxon>Bacillota</taxon>
        <taxon>Clostridia</taxon>
        <taxon>Lachnospirales</taxon>
        <taxon>Lachnospiraceae</taxon>
        <taxon>Diplocloster</taxon>
    </lineage>
</organism>
<dbReference type="Gene3D" id="3.30.160.250">
    <property type="match status" value="1"/>
</dbReference>
<name>A0A949JX06_9FIRM</name>
<dbReference type="Proteomes" id="UP000712157">
    <property type="component" value="Unassembled WGS sequence"/>
</dbReference>
<protein>
    <submittedName>
        <fullName evidence="2">Type II toxin-antitoxin system HicB family antitoxin</fullName>
    </submittedName>
</protein>
<dbReference type="RefSeq" id="WP_158347363.1">
    <property type="nucleotide sequence ID" value="NZ_JAHQCW010000012.1"/>
</dbReference>
<evidence type="ECO:0000313" key="2">
    <source>
        <dbReference type="EMBL" id="MBU9736730.1"/>
    </source>
</evidence>
<keyword evidence="3" id="KW-1185">Reference proteome</keyword>
<feature type="domain" description="HicB-like antitoxin of toxin-antitoxin system" evidence="1">
    <location>
        <begin position="29"/>
        <end position="123"/>
    </location>
</feature>
<proteinExistence type="predicted"/>
<dbReference type="SUPFAM" id="SSF143100">
    <property type="entry name" value="TTHA1013/TTHA0281-like"/>
    <property type="match status" value="1"/>
</dbReference>
<accession>A0A949JX06</accession>
<dbReference type="AlphaFoldDB" id="A0A949JX06"/>